<dbReference type="Proteomes" id="UP001279734">
    <property type="component" value="Unassembled WGS sequence"/>
</dbReference>
<reference evidence="3" key="1">
    <citation type="submission" date="2023-05" db="EMBL/GenBank/DDBJ databases">
        <title>Nepenthes gracilis genome sequencing.</title>
        <authorList>
            <person name="Fukushima K."/>
        </authorList>
    </citation>
    <scope>NUCLEOTIDE SEQUENCE</scope>
    <source>
        <strain evidence="3">SING2019-196</strain>
    </source>
</reference>
<dbReference type="Pfam" id="PF09762">
    <property type="entry name" value="CCDC93_CC"/>
    <property type="match status" value="1"/>
</dbReference>
<dbReference type="InterPro" id="IPR039116">
    <property type="entry name" value="CCDC93"/>
</dbReference>
<keyword evidence="4" id="KW-1185">Reference proteome</keyword>
<evidence type="ECO:0000313" key="3">
    <source>
        <dbReference type="EMBL" id="GMG99030.1"/>
    </source>
</evidence>
<feature type="domain" description="CCDC93 coiled-coil" evidence="2">
    <location>
        <begin position="20"/>
        <end position="262"/>
    </location>
</feature>
<dbReference type="PANTHER" id="PTHR16441:SF0">
    <property type="entry name" value="COILED-COIL DOMAIN-CONTAINING PROTEIN 93"/>
    <property type="match status" value="1"/>
</dbReference>
<organism evidence="3 4">
    <name type="scientific">Nepenthes gracilis</name>
    <name type="common">Slender pitcher plant</name>
    <dbReference type="NCBI Taxonomy" id="150966"/>
    <lineage>
        <taxon>Eukaryota</taxon>
        <taxon>Viridiplantae</taxon>
        <taxon>Streptophyta</taxon>
        <taxon>Embryophyta</taxon>
        <taxon>Tracheophyta</taxon>
        <taxon>Spermatophyta</taxon>
        <taxon>Magnoliopsida</taxon>
        <taxon>eudicotyledons</taxon>
        <taxon>Gunneridae</taxon>
        <taxon>Pentapetalae</taxon>
        <taxon>Caryophyllales</taxon>
        <taxon>Nepenthaceae</taxon>
        <taxon>Nepenthes</taxon>
    </lineage>
</organism>
<gene>
    <name evidence="3" type="ORF">Nepgr_000870</name>
</gene>
<dbReference type="PANTHER" id="PTHR16441">
    <property type="entry name" value="FIDIPIDINE"/>
    <property type="match status" value="1"/>
</dbReference>
<evidence type="ECO:0000313" key="4">
    <source>
        <dbReference type="Proteomes" id="UP001279734"/>
    </source>
</evidence>
<dbReference type="InterPro" id="IPR019159">
    <property type="entry name" value="CCDC93_CC"/>
</dbReference>
<dbReference type="EMBL" id="BSYO01000001">
    <property type="protein sequence ID" value="GMG99030.1"/>
    <property type="molecule type" value="Genomic_DNA"/>
</dbReference>
<sequence length="308" mass="34734">MAESGVGIIENESKAAGLNEKQLLKERIDEEGANYMVHKLVSLLKLSKALERQGSELQYQCNVEYSGLLAEISELEKKSLSGTGDNYLCDDLDRFICDSLEKLNSSKRELAVKLQEVVSLKRQLGELPIQAELIQYERRFSELYVHIQERLQQTRKYYATYNALVEIKDLMLKETSLLNSISAQFQDAVSSSAGCTKLIDSLESILKGTQQKLEKVQLTLQGEQKACDALREKYATAITEQRRASLLLKAFQDECANNERLRGQASSMQHSQPQSAYAELMLQNIILFAARLGNVELHDILAEYGSQE</sequence>
<proteinExistence type="predicted"/>
<name>A0AAD3RWV7_NEPGR</name>
<dbReference type="AlphaFoldDB" id="A0AAD3RWV7"/>
<keyword evidence="1" id="KW-0175">Coiled coil</keyword>
<evidence type="ECO:0000256" key="1">
    <source>
        <dbReference type="SAM" id="Coils"/>
    </source>
</evidence>
<protein>
    <recommendedName>
        <fullName evidence="2">CCDC93 coiled-coil domain-containing protein</fullName>
    </recommendedName>
</protein>
<feature type="coiled-coil region" evidence="1">
    <location>
        <begin position="199"/>
        <end position="233"/>
    </location>
</feature>
<comment type="caution">
    <text evidence="3">The sequence shown here is derived from an EMBL/GenBank/DDBJ whole genome shotgun (WGS) entry which is preliminary data.</text>
</comment>
<evidence type="ECO:0000259" key="2">
    <source>
        <dbReference type="Pfam" id="PF09762"/>
    </source>
</evidence>
<accession>A0AAD3RWV7</accession>
<dbReference type="GO" id="GO:0006893">
    <property type="term" value="P:Golgi to plasma membrane transport"/>
    <property type="evidence" value="ECO:0007669"/>
    <property type="project" value="TreeGrafter"/>
</dbReference>